<dbReference type="EMBL" id="RXGB01006210">
    <property type="protein sequence ID" value="TMW86737.1"/>
    <property type="molecule type" value="Genomic_DNA"/>
</dbReference>
<dbReference type="GO" id="GO:0008270">
    <property type="term" value="F:zinc ion binding"/>
    <property type="evidence" value="ECO:0007669"/>
    <property type="project" value="UniProtKB-KW"/>
</dbReference>
<keyword evidence="3" id="KW-0862">Zinc</keyword>
<dbReference type="PANTHER" id="PTHR31948:SF59">
    <property type="entry name" value="ZINC-FINGER HOMEODOMAIN PROTEIN 5-LIKE"/>
    <property type="match status" value="1"/>
</dbReference>
<dbReference type="GO" id="GO:0000976">
    <property type="term" value="F:transcription cis-regulatory region binding"/>
    <property type="evidence" value="ECO:0007669"/>
    <property type="project" value="TreeGrafter"/>
</dbReference>
<dbReference type="PROSITE" id="PS51523">
    <property type="entry name" value="ZF_HD_DIMER"/>
    <property type="match status" value="1"/>
</dbReference>
<accession>A0A6N2AW67</accession>
<dbReference type="GO" id="GO:0005634">
    <property type="term" value="C:nucleus"/>
    <property type="evidence" value="ECO:0007669"/>
    <property type="project" value="TreeGrafter"/>
</dbReference>
<evidence type="ECO:0000256" key="3">
    <source>
        <dbReference type="ARBA" id="ARBA00022833"/>
    </source>
</evidence>
<dbReference type="GO" id="GO:0050793">
    <property type="term" value="P:regulation of developmental process"/>
    <property type="evidence" value="ECO:0007669"/>
    <property type="project" value="TreeGrafter"/>
</dbReference>
<sequence length="85" mass="9671">MDSNNNKHFLVKYLVCRHNYAARYTDYVLDGCGECFPTGARETLESFTCAACHFHQIFHRKFEVEVEDGAESSIISINHPSHGTC</sequence>
<keyword evidence="2" id="KW-0863">Zinc-finger</keyword>
<dbReference type="PANTHER" id="PTHR31948">
    <property type="entry name" value="ZINC-FINGER HOMEODOMAIN PROTEIN 2"/>
    <property type="match status" value="1"/>
</dbReference>
<protein>
    <recommendedName>
        <fullName evidence="4">ZF-HD dimerization-type domain-containing protein</fullName>
    </recommendedName>
</protein>
<evidence type="ECO:0000256" key="2">
    <source>
        <dbReference type="ARBA" id="ARBA00022771"/>
    </source>
</evidence>
<keyword evidence="1" id="KW-0479">Metal-binding</keyword>
<dbReference type="InterPro" id="IPR006456">
    <property type="entry name" value="ZF_HD_homeobox_Cys/His_dimer"/>
</dbReference>
<feature type="domain" description="ZF-HD dimerization-type" evidence="4">
    <location>
        <begin position="13"/>
        <end position="62"/>
    </location>
</feature>
<evidence type="ECO:0000259" key="4">
    <source>
        <dbReference type="PROSITE" id="PS51523"/>
    </source>
</evidence>
<dbReference type="Pfam" id="PF04770">
    <property type="entry name" value="ZF-HD_dimer"/>
    <property type="match status" value="1"/>
</dbReference>
<comment type="caution">
    <text evidence="5">The sequence shown here is derived from an EMBL/GenBank/DDBJ whole genome shotgun (WGS) entry which is preliminary data.</text>
</comment>
<gene>
    <name evidence="5" type="ORF">EJD97_020944</name>
</gene>
<proteinExistence type="predicted"/>
<reference evidence="5" key="1">
    <citation type="submission" date="2019-05" db="EMBL/GenBank/DDBJ databases">
        <title>The de novo reference genome and transcriptome assemblies of the wild tomato species Solanum chilense.</title>
        <authorList>
            <person name="Stam R."/>
            <person name="Nosenko T."/>
            <person name="Hoerger A.C."/>
            <person name="Stephan W."/>
            <person name="Seidel M.A."/>
            <person name="Kuhn J.M.M."/>
            <person name="Haberer G."/>
            <person name="Tellier A."/>
        </authorList>
    </citation>
    <scope>NUCLEOTIDE SEQUENCE</scope>
    <source>
        <tissue evidence="5">Mature leaves</tissue>
    </source>
</reference>
<organism evidence="5">
    <name type="scientific">Solanum chilense</name>
    <name type="common">Tomato</name>
    <name type="synonym">Lycopersicon chilense</name>
    <dbReference type="NCBI Taxonomy" id="4083"/>
    <lineage>
        <taxon>Eukaryota</taxon>
        <taxon>Viridiplantae</taxon>
        <taxon>Streptophyta</taxon>
        <taxon>Embryophyta</taxon>
        <taxon>Tracheophyta</taxon>
        <taxon>Spermatophyta</taxon>
        <taxon>Magnoliopsida</taxon>
        <taxon>eudicotyledons</taxon>
        <taxon>Gunneridae</taxon>
        <taxon>Pentapetalae</taxon>
        <taxon>asterids</taxon>
        <taxon>lamiids</taxon>
        <taxon>Solanales</taxon>
        <taxon>Solanaceae</taxon>
        <taxon>Solanoideae</taxon>
        <taxon>Solaneae</taxon>
        <taxon>Solanum</taxon>
        <taxon>Solanum subgen. Lycopersicon</taxon>
    </lineage>
</organism>
<dbReference type="AlphaFoldDB" id="A0A6N2AW67"/>
<dbReference type="GO" id="GO:0003700">
    <property type="term" value="F:DNA-binding transcription factor activity"/>
    <property type="evidence" value="ECO:0007669"/>
    <property type="project" value="TreeGrafter"/>
</dbReference>
<evidence type="ECO:0000256" key="1">
    <source>
        <dbReference type="ARBA" id="ARBA00022723"/>
    </source>
</evidence>
<evidence type="ECO:0000313" key="5">
    <source>
        <dbReference type="EMBL" id="TMW86737.1"/>
    </source>
</evidence>
<name>A0A6N2AW67_SOLCI</name>